<keyword evidence="6" id="KW-1185">Reference proteome</keyword>
<dbReference type="GO" id="GO:0022857">
    <property type="term" value="F:transmembrane transporter activity"/>
    <property type="evidence" value="ECO:0007669"/>
    <property type="project" value="InterPro"/>
</dbReference>
<feature type="transmembrane region" description="Helical" evidence="3">
    <location>
        <begin position="610"/>
        <end position="629"/>
    </location>
</feature>
<feature type="transmembrane region" description="Helical" evidence="3">
    <location>
        <begin position="152"/>
        <end position="172"/>
    </location>
</feature>
<evidence type="ECO:0000256" key="1">
    <source>
        <dbReference type="ARBA" id="ARBA00004141"/>
    </source>
</evidence>
<feature type="transmembrane region" description="Helical" evidence="3">
    <location>
        <begin position="550"/>
        <end position="571"/>
    </location>
</feature>
<feature type="transmembrane region" description="Helical" evidence="3">
    <location>
        <begin position="491"/>
        <end position="511"/>
    </location>
</feature>
<feature type="transmembrane region" description="Helical" evidence="3">
    <location>
        <begin position="841"/>
        <end position="861"/>
    </location>
</feature>
<keyword evidence="3" id="KW-0812">Transmembrane</keyword>
<comment type="caution">
    <text evidence="5">The sequence shown here is derived from an EMBL/GenBank/DDBJ whole genome shotgun (WGS) entry which is preliminary data.</text>
</comment>
<evidence type="ECO:0000256" key="2">
    <source>
        <dbReference type="SAM" id="MobiDB-lite"/>
    </source>
</evidence>
<feature type="transmembrane region" description="Helical" evidence="3">
    <location>
        <begin position="518"/>
        <end position="538"/>
    </location>
</feature>
<sequence length="901" mass="99544">MGFFAHRFRIIIAFGTFLCLVSINSNYILMNFTFICMENDTEGAVADGHDTLNSRFYYAPIEKTLILWAVAAGAILGTAPVDWAYKNYGVRLPLLIAGILSILATTKIPIAASSSFSFLLGLRLVQGIAYTGAFTAIENITATWAPPAETGLFMSLLSWFIPVSTSVTYLFAGWICDSALGWRGVFYLQAFVSAIVFIVWSLYYTDNPITHKSVDTEELKHIQQGKTDLKLHENSAIPYQSLFRNHKLLIIWFNTFAKMTAATLLVTFMPLYYHKVLHFDVFTTGILSTFTTLLHVPIKSMSGYFCDSLSWIPLQVKVQACNFIAVGFAGICCLMIGIAKGTGDGYFGVVLFGVVYCAMAVNSGDSMTGNMASRQYAHFVSSTIHYIKCAALVAAPASWAMFVQDESDAAEWSYVFYLNGAMLIADMGCFTHRFRAVVVIAAFFCLTSINSNYITMNFTFICMKNDMEGAIEDINGTLHSRFDYTPAEKSMIVWAVAAGTIIGTFPINWAYINYGARFPFFIAGILSVIATALIPFAASFSFHSLLGLRFIQGLAYSADFAAIGLVVVRWAPLAEIGIFGAALTSFTSISSTITNPLSGWICKSGLGWRWAFYAHAAIAATFFLAWLFVYEDDPASHRRVDEKELKTIQKNKSKAHIEGDSFVPYLAIFKNKTILVVWLNSFSEMTTVTLMHTYVPLYLHTVLGFDIVSTGMLAACAAFTHVPLKYLSGYCSDRIKAVSEMAKMQGCNLIAVGMAGMCCIMLGLVKRAGDGWAAFYFIVMVQVTMAANCGGFYKCGTLVARQYAHFVLAAVQFMKCVALITAPASWALFVTDETDIVQWSYVFYLNGVVLIFASIVFFFVCTDQPAEFTHITRENPEGKRIMPEISDSEKPPIEMQTTTNV</sequence>
<dbReference type="GO" id="GO:0016020">
    <property type="term" value="C:membrane"/>
    <property type="evidence" value="ECO:0007669"/>
    <property type="project" value="UniProtKB-SubCell"/>
</dbReference>
<gene>
    <name evidence="5" type="ORF">MSPICULIGERA_LOCUS14553</name>
</gene>
<feature type="transmembrane region" description="Helical" evidence="3">
    <location>
        <begin position="805"/>
        <end position="829"/>
    </location>
</feature>
<reference evidence="5" key="1">
    <citation type="submission" date="2023-06" db="EMBL/GenBank/DDBJ databases">
        <authorList>
            <person name="Delattre M."/>
        </authorList>
    </citation>
    <scope>NUCLEOTIDE SEQUENCE</scope>
    <source>
        <strain evidence="5">AF72</strain>
    </source>
</reference>
<dbReference type="SUPFAM" id="SSF103473">
    <property type="entry name" value="MFS general substrate transporter"/>
    <property type="match status" value="2"/>
</dbReference>
<dbReference type="InterPro" id="IPR020846">
    <property type="entry name" value="MFS_dom"/>
</dbReference>
<feature type="transmembrane region" description="Helical" evidence="3">
    <location>
        <begin position="345"/>
        <end position="364"/>
    </location>
</feature>
<feature type="non-terminal residue" evidence="5">
    <location>
        <position position="901"/>
    </location>
</feature>
<feature type="transmembrane region" description="Helical" evidence="3">
    <location>
        <begin position="376"/>
        <end position="402"/>
    </location>
</feature>
<evidence type="ECO:0000259" key="4">
    <source>
        <dbReference type="PROSITE" id="PS50850"/>
    </source>
</evidence>
<dbReference type="EMBL" id="CATQJA010002643">
    <property type="protein sequence ID" value="CAJ0576257.1"/>
    <property type="molecule type" value="Genomic_DNA"/>
</dbReference>
<evidence type="ECO:0000256" key="3">
    <source>
        <dbReference type="SAM" id="Phobius"/>
    </source>
</evidence>
<dbReference type="Gene3D" id="1.20.1250.20">
    <property type="entry name" value="MFS general substrate transporter like domains"/>
    <property type="match status" value="3"/>
</dbReference>
<proteinExistence type="predicted"/>
<feature type="region of interest" description="Disordered" evidence="2">
    <location>
        <begin position="882"/>
        <end position="901"/>
    </location>
</feature>
<protein>
    <recommendedName>
        <fullName evidence="4">Major facilitator superfamily (MFS) profile domain-containing protein</fullName>
    </recommendedName>
</protein>
<dbReference type="Pfam" id="PF07690">
    <property type="entry name" value="MFS_1"/>
    <property type="match status" value="2"/>
</dbReference>
<organism evidence="5 6">
    <name type="scientific">Mesorhabditis spiculigera</name>
    <dbReference type="NCBI Taxonomy" id="96644"/>
    <lineage>
        <taxon>Eukaryota</taxon>
        <taxon>Metazoa</taxon>
        <taxon>Ecdysozoa</taxon>
        <taxon>Nematoda</taxon>
        <taxon>Chromadorea</taxon>
        <taxon>Rhabditida</taxon>
        <taxon>Rhabditina</taxon>
        <taxon>Rhabditomorpha</taxon>
        <taxon>Rhabditoidea</taxon>
        <taxon>Rhabditidae</taxon>
        <taxon>Mesorhabditinae</taxon>
        <taxon>Mesorhabditis</taxon>
    </lineage>
</organism>
<feature type="transmembrane region" description="Helical" evidence="3">
    <location>
        <begin position="675"/>
        <end position="695"/>
    </location>
</feature>
<accession>A0AA36G1P3</accession>
<evidence type="ECO:0000313" key="5">
    <source>
        <dbReference type="EMBL" id="CAJ0576257.1"/>
    </source>
</evidence>
<comment type="subcellular location">
    <subcellularLocation>
        <location evidence="1">Membrane</location>
        <topology evidence="1">Multi-pass membrane protein</topology>
    </subcellularLocation>
</comment>
<feature type="transmembrane region" description="Helical" evidence="3">
    <location>
        <begin position="578"/>
        <end position="598"/>
    </location>
</feature>
<feature type="transmembrane region" description="Helical" evidence="3">
    <location>
        <begin position="707"/>
        <end position="727"/>
    </location>
</feature>
<dbReference type="Proteomes" id="UP001177023">
    <property type="component" value="Unassembled WGS sequence"/>
</dbReference>
<feature type="transmembrane region" description="Helical" evidence="3">
    <location>
        <begin position="65"/>
        <end position="85"/>
    </location>
</feature>
<dbReference type="InterPro" id="IPR011701">
    <property type="entry name" value="MFS"/>
</dbReference>
<feature type="domain" description="Major facilitator superfamily (MFS) profile" evidence="4">
    <location>
        <begin position="436"/>
        <end position="865"/>
    </location>
</feature>
<dbReference type="PANTHER" id="PTHR45757">
    <property type="entry name" value="PROTEIN CBG23364-RELATED"/>
    <property type="match status" value="1"/>
</dbReference>
<feature type="transmembrane region" description="Helical" evidence="3">
    <location>
        <begin position="414"/>
        <end position="430"/>
    </location>
</feature>
<dbReference type="PROSITE" id="PS50850">
    <property type="entry name" value="MFS"/>
    <property type="match status" value="1"/>
</dbReference>
<dbReference type="PANTHER" id="PTHR45757:SF17">
    <property type="entry name" value="MAJOR FACILITATOR SUPERFAMILY (MFS) PROFILE DOMAIN-CONTAINING PROTEIN"/>
    <property type="match status" value="1"/>
</dbReference>
<dbReference type="AlphaFoldDB" id="A0AA36G1P3"/>
<feature type="transmembrane region" description="Helical" evidence="3">
    <location>
        <begin position="92"/>
        <end position="112"/>
    </location>
</feature>
<feature type="transmembrane region" description="Helical" evidence="3">
    <location>
        <begin position="437"/>
        <end position="456"/>
    </location>
</feature>
<feature type="transmembrane region" description="Helical" evidence="3">
    <location>
        <begin position="249"/>
        <end position="273"/>
    </location>
</feature>
<feature type="transmembrane region" description="Helical" evidence="3">
    <location>
        <begin position="771"/>
        <end position="793"/>
    </location>
</feature>
<feature type="transmembrane region" description="Helical" evidence="3">
    <location>
        <begin position="279"/>
        <end position="298"/>
    </location>
</feature>
<feature type="transmembrane region" description="Helical" evidence="3">
    <location>
        <begin position="184"/>
        <end position="203"/>
    </location>
</feature>
<evidence type="ECO:0000313" key="6">
    <source>
        <dbReference type="Proteomes" id="UP001177023"/>
    </source>
</evidence>
<feature type="transmembrane region" description="Helical" evidence="3">
    <location>
        <begin position="319"/>
        <end position="339"/>
    </location>
</feature>
<feature type="transmembrane region" description="Helical" evidence="3">
    <location>
        <begin position="747"/>
        <end position="765"/>
    </location>
</feature>
<keyword evidence="3" id="KW-0472">Membrane</keyword>
<name>A0AA36G1P3_9BILA</name>
<dbReference type="InterPro" id="IPR036259">
    <property type="entry name" value="MFS_trans_sf"/>
</dbReference>
<keyword evidence="3" id="KW-1133">Transmembrane helix</keyword>
<feature type="compositionally biased region" description="Basic and acidic residues" evidence="2">
    <location>
        <begin position="882"/>
        <end position="892"/>
    </location>
</feature>